<protein>
    <submittedName>
        <fullName evidence="2">OsmC family protein</fullName>
    </submittedName>
</protein>
<feature type="region of interest" description="Disordered" evidence="1">
    <location>
        <begin position="1"/>
        <end position="21"/>
    </location>
</feature>
<keyword evidence="3" id="KW-1185">Reference proteome</keyword>
<name>A0A563DX15_9MICO</name>
<evidence type="ECO:0000256" key="1">
    <source>
        <dbReference type="SAM" id="MobiDB-lite"/>
    </source>
</evidence>
<evidence type="ECO:0000313" key="2">
    <source>
        <dbReference type="EMBL" id="TWP34234.1"/>
    </source>
</evidence>
<reference evidence="2 3" key="1">
    <citation type="submission" date="2019-05" db="EMBL/GenBank/DDBJ databases">
        <authorList>
            <person name="Lee S.D."/>
        </authorList>
    </citation>
    <scope>NUCLEOTIDE SEQUENCE [LARGE SCALE GENOMIC DNA]</scope>
    <source>
        <strain evidence="2 3">C5-26</strain>
    </source>
</reference>
<dbReference type="Gene3D" id="3.30.300.20">
    <property type="match status" value="1"/>
</dbReference>
<dbReference type="InterPro" id="IPR036102">
    <property type="entry name" value="OsmC/Ohrsf"/>
</dbReference>
<proteinExistence type="predicted"/>
<dbReference type="InterPro" id="IPR052924">
    <property type="entry name" value="OsmC/Ohr_hydroprdx_reductase"/>
</dbReference>
<dbReference type="Pfam" id="PF02566">
    <property type="entry name" value="OsmC"/>
    <property type="match status" value="1"/>
</dbReference>
<dbReference type="PANTHER" id="PTHR35368">
    <property type="entry name" value="HYDROPEROXIDE REDUCTASE"/>
    <property type="match status" value="1"/>
</dbReference>
<dbReference type="RefSeq" id="WP_146319188.1">
    <property type="nucleotide sequence ID" value="NZ_VCQV01000030.1"/>
</dbReference>
<reference evidence="2 3" key="2">
    <citation type="submission" date="2019-08" db="EMBL/GenBank/DDBJ databases">
        <title>Jejuicoccus antrihumi gen. nov., sp. nov., a new member of the family Dermacoccaceae isolated from a cave.</title>
        <authorList>
            <person name="Schumann P."/>
            <person name="Kim I.S."/>
        </authorList>
    </citation>
    <scope>NUCLEOTIDE SEQUENCE [LARGE SCALE GENOMIC DNA]</scope>
    <source>
        <strain evidence="2 3">C5-26</strain>
    </source>
</reference>
<dbReference type="SUPFAM" id="SSF82784">
    <property type="entry name" value="OsmC-like"/>
    <property type="match status" value="1"/>
</dbReference>
<organism evidence="2 3">
    <name type="scientific">Leekyejoonella antrihumi</name>
    <dbReference type="NCBI Taxonomy" id="1660198"/>
    <lineage>
        <taxon>Bacteria</taxon>
        <taxon>Bacillati</taxon>
        <taxon>Actinomycetota</taxon>
        <taxon>Actinomycetes</taxon>
        <taxon>Micrococcales</taxon>
        <taxon>Dermacoccaceae</taxon>
        <taxon>Leekyejoonella</taxon>
    </lineage>
</organism>
<feature type="compositionally biased region" description="Low complexity" evidence="1">
    <location>
        <begin position="1"/>
        <end position="14"/>
    </location>
</feature>
<dbReference type="InterPro" id="IPR003718">
    <property type="entry name" value="OsmC/Ohr_fam"/>
</dbReference>
<dbReference type="PANTHER" id="PTHR35368:SF1">
    <property type="entry name" value="HYDROPEROXIDE REDUCTASE"/>
    <property type="match status" value="1"/>
</dbReference>
<dbReference type="InterPro" id="IPR015946">
    <property type="entry name" value="KH_dom-like_a/b"/>
</dbReference>
<comment type="caution">
    <text evidence="2">The sequence shown here is derived from an EMBL/GenBank/DDBJ whole genome shotgun (WGS) entry which is preliminary data.</text>
</comment>
<accession>A0A563DX15</accession>
<gene>
    <name evidence="2" type="ORF">FGL98_18415</name>
</gene>
<dbReference type="OrthoDB" id="9811389at2"/>
<evidence type="ECO:0000313" key="3">
    <source>
        <dbReference type="Proteomes" id="UP000320244"/>
    </source>
</evidence>
<dbReference type="Proteomes" id="UP000320244">
    <property type="component" value="Unassembled WGS sequence"/>
</dbReference>
<sequence>MSTSTSTESTTSTTPADEAQIIRPEVRTTLVTGTPTEVSVQAGSHAFTIDEPAGLGGTDKGANPVEHLLAALGSCQVISFQVWAQQLGITLDQVDIALTGTLDLRGFFGLNDSVRPGFESIDVSVQLSGPESKERYQELADAVEEHCPVLDTLGGLGTATPVRTTYAIG</sequence>
<dbReference type="AlphaFoldDB" id="A0A563DX15"/>
<dbReference type="EMBL" id="VCQV01000030">
    <property type="protein sequence ID" value="TWP34234.1"/>
    <property type="molecule type" value="Genomic_DNA"/>
</dbReference>